<sequence>MGNRRRIAEEKARRGTKAPPDGGRGDRLDLKRLTSAGGRSRVQLVLTQPAAPAILLMDYKKLYEETERRRQEEVESERQLRLEVERRRQEEVESERQLRLEVERRQQEEVQSERQLRLEVERRQKEAEYDAAAANTALHAEREENARIKLNRTMEAYLIDIDALNNYMQRLIPSPVKRSNTLSEGQKSQSPSSGRTSILGKYYPLKICPWDDFRYLYQDAFERARAVIGNSSRFPSVLAARAAKESMDDQLPPAFLESESFRNEPKTSYILHEALQRPAQYVMNAYLDAVGSKIQLYFDNRSAGWQVRTSNSTDMMESEASSSMQGDNESSAGDVAQKLPRKTQPDCLVLASATIFPTPKAVAEEQEEQAARRLRSVYRLVMGEHKPVHRIRATAVSSFNQTPLPENIMIQLAKAKNKTPSGRRRGRAQAGLDADEAHILDLLPGQVYFANALTQTFHYMVTSGVQYGYLASGETLTLLKLSQDDPTTLLIHSEVFPQYCRTTLDEPNASREDTGNIRDLPVSLLCGLCLLAYESTPEPARQRSINVSQLALFPELPPSLSPESSSSRDSSARQRRRRDDNDDDDNDSRDEDNNREDRGGYKSPSNASSSSASRLCPPAHQPRVSSPLKRQRSASHQLPEHQATNSNNVNDKKKRRIMLPSLPSPFDPSTFRPIRPYCTQACLRGLVQDEGIDYSCPNVLLHLEAQRRACRRLKGPSTSFLRT</sequence>
<evidence type="ECO:0000313" key="2">
    <source>
        <dbReference type="Proteomes" id="UP001153332"/>
    </source>
</evidence>
<accession>A0ACC2J579</accession>
<gene>
    <name evidence="1" type="ORF">O1611_g9808</name>
</gene>
<comment type="caution">
    <text evidence="1">The sequence shown here is derived from an EMBL/GenBank/DDBJ whole genome shotgun (WGS) entry which is preliminary data.</text>
</comment>
<protein>
    <submittedName>
        <fullName evidence="1">Uncharacterized protein</fullName>
    </submittedName>
</protein>
<organism evidence="1 2">
    <name type="scientific">Lasiodiplodia mahajangana</name>
    <dbReference type="NCBI Taxonomy" id="1108764"/>
    <lineage>
        <taxon>Eukaryota</taxon>
        <taxon>Fungi</taxon>
        <taxon>Dikarya</taxon>
        <taxon>Ascomycota</taxon>
        <taxon>Pezizomycotina</taxon>
        <taxon>Dothideomycetes</taxon>
        <taxon>Dothideomycetes incertae sedis</taxon>
        <taxon>Botryosphaeriales</taxon>
        <taxon>Botryosphaeriaceae</taxon>
        <taxon>Lasiodiplodia</taxon>
    </lineage>
</organism>
<dbReference type="Proteomes" id="UP001153332">
    <property type="component" value="Unassembled WGS sequence"/>
</dbReference>
<name>A0ACC2J579_9PEZI</name>
<reference evidence="1" key="1">
    <citation type="submission" date="2022-12" db="EMBL/GenBank/DDBJ databases">
        <title>Genome Sequence of Lasiodiplodia mahajangana.</title>
        <authorList>
            <person name="Buettner E."/>
        </authorList>
    </citation>
    <scope>NUCLEOTIDE SEQUENCE</scope>
    <source>
        <strain evidence="1">VT137</strain>
    </source>
</reference>
<evidence type="ECO:0000313" key="1">
    <source>
        <dbReference type="EMBL" id="KAJ8122560.1"/>
    </source>
</evidence>
<keyword evidence="2" id="KW-1185">Reference proteome</keyword>
<proteinExistence type="predicted"/>
<dbReference type="EMBL" id="JAPUUL010003531">
    <property type="protein sequence ID" value="KAJ8122560.1"/>
    <property type="molecule type" value="Genomic_DNA"/>
</dbReference>